<dbReference type="HOGENOM" id="CLU_022629_0_0_1"/>
<protein>
    <recommendedName>
        <fullName evidence="2">DUF7869 domain-containing protein</fullName>
    </recommendedName>
</protein>
<dbReference type="EnsemblMetazoa" id="CPIJ012181-RA">
    <property type="protein sequence ID" value="CPIJ012181-PA"/>
    <property type="gene ID" value="CPIJ012181"/>
</dbReference>
<dbReference type="InterPro" id="IPR057191">
    <property type="entry name" value="DUF7869"/>
</dbReference>
<keyword evidence="5" id="KW-1185">Reference proteome</keyword>
<dbReference type="VEuPathDB" id="VectorBase:CPIJ012181"/>
<evidence type="ECO:0000313" key="4">
    <source>
        <dbReference type="EnsemblMetazoa" id="CPIJ012181-PA"/>
    </source>
</evidence>
<dbReference type="PANTHER" id="PTHR10773">
    <property type="entry name" value="DNA-DIRECTED RNA POLYMERASES I, II, AND III SUBUNIT RPABC2"/>
    <property type="match status" value="1"/>
</dbReference>
<evidence type="ECO:0000313" key="5">
    <source>
        <dbReference type="Proteomes" id="UP000002320"/>
    </source>
</evidence>
<organism>
    <name type="scientific">Culex quinquefasciatus</name>
    <name type="common">Southern house mosquito</name>
    <name type="synonym">Culex pungens</name>
    <dbReference type="NCBI Taxonomy" id="7176"/>
    <lineage>
        <taxon>Eukaryota</taxon>
        <taxon>Metazoa</taxon>
        <taxon>Ecdysozoa</taxon>
        <taxon>Arthropoda</taxon>
        <taxon>Hexapoda</taxon>
        <taxon>Insecta</taxon>
        <taxon>Pterygota</taxon>
        <taxon>Neoptera</taxon>
        <taxon>Endopterygota</taxon>
        <taxon>Diptera</taxon>
        <taxon>Nematocera</taxon>
        <taxon>Culicoidea</taxon>
        <taxon>Culicidae</taxon>
        <taxon>Culicinae</taxon>
        <taxon>Culicini</taxon>
        <taxon>Culex</taxon>
        <taxon>Culex</taxon>
    </lineage>
</organism>
<dbReference type="EMBL" id="DS232186">
    <property type="protein sequence ID" value="EDS36984.1"/>
    <property type="molecule type" value="Genomic_DNA"/>
</dbReference>
<evidence type="ECO:0000256" key="1">
    <source>
        <dbReference type="SAM" id="MobiDB-lite"/>
    </source>
</evidence>
<dbReference type="InParanoid" id="B0WYA7"/>
<gene>
    <name evidence="4" type="primary">6044947</name>
    <name evidence="3" type="ORF">CpipJ_CPIJ012181</name>
</gene>
<feature type="region of interest" description="Disordered" evidence="1">
    <location>
        <begin position="634"/>
        <end position="664"/>
    </location>
</feature>
<dbReference type="Pfam" id="PF25273">
    <property type="entry name" value="DUF7869"/>
    <property type="match status" value="1"/>
</dbReference>
<dbReference type="OMA" id="NFRAHIN"/>
<sequence length="664" mass="76784">MALQLLKDYGSGSSSEEEFEGFPAEAQVVSTFPLSSSATSTDCNDSDGSFTNEPVLKKRKLTKKERMKRSVAKGRRNTHRAKLTMCRCHRNCNDHVSHDEIKAVNHAFWILDLEGQKNWIRQQVTRREISRRSTNWFENDLRKNTSFLFHLPTSNGTQVEVCRKKFLNAIGYGEDCGNMVYRCFTEGEDGLPVPSRRGKHKRTTPKRDAVRAHILSYNPTISHYRRKHAPKRLYLPSDLTERAMYNDFVASSDAVSYALYCSVFKDLNISLVKLGHEQCEACVGFEQHDRQTGHGNPPVDQPNCSICQVQLEHLKQSRTSRDEYRKDGEMLKKGVVVYSVDLQKVIQLPRLEGLKTVVFSQRLVAYNETFAPVGSYAETQPVLPCLWTEATAGRASENILSTFIKFLKHHKTVREITLWMDNCSAQNKNWNLFGFLILFLNSAETDTKTLNIKYFESGHTFMAADSFHAAVEKQMKSSPPLTYPDFEEVVHRSKRNVEVLSMGVEDFIELDFNISQYTLNQLKPRPYIDNIRLVQLTKGSLSFRYSDHVDACAEDLISCELFSKKQRKTITAPAYTLEKAFRRQQNPVGIILEEPSVRKPQVLKLSYSDYFQRLERYPTNLIKNIYLEYRRNHRNSRPQTLNSRRRSSGRMNWQHLCHPRRRTM</sequence>
<dbReference type="VEuPathDB" id="VectorBase:CQUJHB008187"/>
<evidence type="ECO:0000313" key="3">
    <source>
        <dbReference type="EMBL" id="EDS36984.1"/>
    </source>
</evidence>
<reference evidence="4" key="2">
    <citation type="submission" date="2020-05" db="UniProtKB">
        <authorList>
            <consortium name="EnsemblMetazoa"/>
        </authorList>
    </citation>
    <scope>IDENTIFICATION</scope>
    <source>
        <strain evidence="4">JHB</strain>
    </source>
</reference>
<reference evidence="3" key="1">
    <citation type="submission" date="2007-03" db="EMBL/GenBank/DDBJ databases">
        <title>Annotation of Culex pipiens quinquefasciatus.</title>
        <authorList>
            <consortium name="The Broad Institute Genome Sequencing Platform"/>
            <person name="Atkinson P.W."/>
            <person name="Hemingway J."/>
            <person name="Christensen B.M."/>
            <person name="Higgs S."/>
            <person name="Kodira C."/>
            <person name="Hannick L."/>
            <person name="Megy K."/>
            <person name="O'Leary S."/>
            <person name="Pearson M."/>
            <person name="Haas B.J."/>
            <person name="Mauceli E."/>
            <person name="Wortman J.R."/>
            <person name="Lee N.H."/>
            <person name="Guigo R."/>
            <person name="Stanke M."/>
            <person name="Alvarado L."/>
            <person name="Amedeo P."/>
            <person name="Antoine C.H."/>
            <person name="Arensburger P."/>
            <person name="Bidwell S.L."/>
            <person name="Crawford M."/>
            <person name="Camaro F."/>
            <person name="Devon K."/>
            <person name="Engels R."/>
            <person name="Hammond M."/>
            <person name="Howarth C."/>
            <person name="Koehrsen M."/>
            <person name="Lawson D."/>
            <person name="Montgomery P."/>
            <person name="Nene V."/>
            <person name="Nusbaum C."/>
            <person name="Puiu D."/>
            <person name="Romero-Severson J."/>
            <person name="Severson D.W."/>
            <person name="Shumway M."/>
            <person name="Sisk P."/>
            <person name="Stolte C."/>
            <person name="Zeng Q."/>
            <person name="Eisenstadt E."/>
            <person name="Fraser-Liggett C."/>
            <person name="Strausberg R."/>
            <person name="Galagan J."/>
            <person name="Birren B."/>
            <person name="Collins F.H."/>
        </authorList>
    </citation>
    <scope>NUCLEOTIDE SEQUENCE [LARGE SCALE GENOMIC DNA]</scope>
    <source>
        <strain evidence="3">JHB</strain>
    </source>
</reference>
<dbReference type="PANTHER" id="PTHR10773:SF19">
    <property type="match status" value="1"/>
</dbReference>
<feature type="domain" description="DUF7869" evidence="2">
    <location>
        <begin position="400"/>
        <end position="496"/>
    </location>
</feature>
<evidence type="ECO:0000259" key="2">
    <source>
        <dbReference type="Pfam" id="PF25273"/>
    </source>
</evidence>
<accession>B0WYA7</accession>
<dbReference type="VEuPathDB" id="VectorBase:CQUJHB013164"/>
<dbReference type="Proteomes" id="UP000002320">
    <property type="component" value="Unassembled WGS sequence"/>
</dbReference>
<dbReference type="KEGG" id="cqu:CpipJ_CPIJ012181"/>
<dbReference type="AlphaFoldDB" id="B0WYA7"/>
<dbReference type="OrthoDB" id="6781302at2759"/>
<proteinExistence type="predicted"/>
<dbReference type="eggNOG" id="ENOG502S2FM">
    <property type="taxonomic scope" value="Eukaryota"/>
</dbReference>
<name>B0WYA7_CULQU</name>